<keyword evidence="5" id="KW-0671">Queuosine biosynthesis</keyword>
<reference evidence="10 11" key="1">
    <citation type="journal article" date="2015" name="Nat. Commun.">
        <title>Production of butyrate from lysine and the Amadori product fructoselysine by a human gut commensal.</title>
        <authorList>
            <person name="Bui T.P."/>
            <person name="Ritari J."/>
            <person name="Boeren S."/>
            <person name="de Waard P."/>
            <person name="Plugge C.M."/>
            <person name="de Vos W.M."/>
        </authorList>
    </citation>
    <scope>NUCLEOTIDE SEQUENCE [LARGE SCALE GENOMIC DNA]</scope>
    <source>
        <strain evidence="10 11">AF211</strain>
    </source>
</reference>
<dbReference type="KEGG" id="ibu:IB211_00227c"/>
<evidence type="ECO:0000259" key="9">
    <source>
        <dbReference type="PROSITE" id="PS51379"/>
    </source>
</evidence>
<organism evidence="10 11">
    <name type="scientific">Intestinimonas butyriciproducens</name>
    <dbReference type="NCBI Taxonomy" id="1297617"/>
    <lineage>
        <taxon>Bacteria</taxon>
        <taxon>Bacillati</taxon>
        <taxon>Bacillota</taxon>
        <taxon>Clostridia</taxon>
        <taxon>Eubacteriales</taxon>
        <taxon>Intestinimonas</taxon>
    </lineage>
</organism>
<dbReference type="SUPFAM" id="SSF46548">
    <property type="entry name" value="alpha-helical ferredoxin"/>
    <property type="match status" value="1"/>
</dbReference>
<evidence type="ECO:0000256" key="4">
    <source>
        <dbReference type="ARBA" id="ARBA00022723"/>
    </source>
</evidence>
<sequence length="283" mass="30300">MTGPDAWFAAAGAAAWGTCAYEDVRPHMDAPALARAEALCPAPAGIYVAAFPYFPGEAPGNLSLYARGEDYHAAVARRLDQVCAALRPAHPGRCFAPLVDNSPLPEQLCAALAGLGLRGRNTLTILPPWGTWLFLGAILTDLPLESAPVPAPACMDCGKCTAACPAGALGPNGLDPDRCLSALTQKKGALTAEEEARLRGHGLVWGCDACQRACPYNRDVPLSPLPEFRTNLIHTLGTTDVDHLTRRQFQEKYPLRAFTWRGPGVLLRNLRLKEREGRNGPSV</sequence>
<reference evidence="11" key="2">
    <citation type="submission" date="2015-04" db="EMBL/GenBank/DDBJ databases">
        <title>A butyrogenic pathway from the amino acid lysine in a human gut commensal.</title>
        <authorList>
            <person name="de Vos W.M."/>
            <person name="Bui N.T.P."/>
            <person name="Plugge C.M."/>
            <person name="Ritari J."/>
        </authorList>
    </citation>
    <scope>NUCLEOTIDE SEQUENCE [LARGE SCALE GENOMIC DNA]</scope>
    <source>
        <strain evidence="11">AF211</strain>
    </source>
</reference>
<keyword evidence="11" id="KW-1185">Reference proteome</keyword>
<name>A0A0S2W062_9FIRM</name>
<evidence type="ECO:0000256" key="6">
    <source>
        <dbReference type="ARBA" id="ARBA00023002"/>
    </source>
</evidence>
<dbReference type="EMBL" id="CP011307">
    <property type="protein sequence ID" value="ALP92623.1"/>
    <property type="molecule type" value="Genomic_DNA"/>
</dbReference>
<keyword evidence="3" id="KW-0819">tRNA processing</keyword>
<dbReference type="GO" id="GO:0046872">
    <property type="term" value="F:metal ion binding"/>
    <property type="evidence" value="ECO:0007669"/>
    <property type="project" value="UniProtKB-KW"/>
</dbReference>
<accession>A0A0S2W062</accession>
<keyword evidence="2" id="KW-0963">Cytoplasm</keyword>
<dbReference type="RefSeq" id="WP_058116842.1">
    <property type="nucleotide sequence ID" value="NZ_CP011307.1"/>
</dbReference>
<dbReference type="Pfam" id="PF08331">
    <property type="entry name" value="QueG_DUF1730"/>
    <property type="match status" value="1"/>
</dbReference>
<dbReference type="Gene3D" id="3.30.70.20">
    <property type="match status" value="1"/>
</dbReference>
<feature type="domain" description="4Fe-4S ferredoxin-type" evidence="9">
    <location>
        <begin position="145"/>
        <end position="174"/>
    </location>
</feature>
<dbReference type="PANTHER" id="PTHR30002:SF4">
    <property type="entry name" value="EPOXYQUEUOSINE REDUCTASE"/>
    <property type="match status" value="1"/>
</dbReference>
<dbReference type="PANTHER" id="PTHR30002">
    <property type="entry name" value="EPOXYQUEUOSINE REDUCTASE"/>
    <property type="match status" value="1"/>
</dbReference>
<dbReference type="PROSITE" id="PS51379">
    <property type="entry name" value="4FE4S_FER_2"/>
    <property type="match status" value="1"/>
</dbReference>
<dbReference type="Proteomes" id="UP000064844">
    <property type="component" value="Chromosome"/>
</dbReference>
<evidence type="ECO:0000256" key="5">
    <source>
        <dbReference type="ARBA" id="ARBA00022785"/>
    </source>
</evidence>
<dbReference type="GO" id="GO:0052693">
    <property type="term" value="F:epoxyqueuosine reductase activity"/>
    <property type="evidence" value="ECO:0007669"/>
    <property type="project" value="TreeGrafter"/>
</dbReference>
<dbReference type="InterPro" id="IPR004453">
    <property type="entry name" value="QueG"/>
</dbReference>
<dbReference type="GO" id="GO:0051539">
    <property type="term" value="F:4 iron, 4 sulfur cluster binding"/>
    <property type="evidence" value="ECO:0007669"/>
    <property type="project" value="UniProtKB-KW"/>
</dbReference>
<keyword evidence="4" id="KW-0479">Metal-binding</keyword>
<dbReference type="GO" id="GO:0008616">
    <property type="term" value="P:tRNA queuosine(34) biosynthetic process"/>
    <property type="evidence" value="ECO:0007669"/>
    <property type="project" value="UniProtKB-KW"/>
</dbReference>
<proteinExistence type="predicted"/>
<keyword evidence="1" id="KW-0004">4Fe-4S</keyword>
<dbReference type="InterPro" id="IPR017900">
    <property type="entry name" value="4Fe4S_Fe_S_CS"/>
</dbReference>
<dbReference type="AlphaFoldDB" id="A0A0S2W062"/>
<keyword evidence="6" id="KW-0560">Oxidoreductase</keyword>
<keyword evidence="8" id="KW-0411">Iron-sulfur</keyword>
<evidence type="ECO:0000256" key="7">
    <source>
        <dbReference type="ARBA" id="ARBA00023004"/>
    </source>
</evidence>
<gene>
    <name evidence="10" type="ORF">IB211_00227c</name>
</gene>
<keyword evidence="7" id="KW-0408">Iron</keyword>
<dbReference type="InterPro" id="IPR017896">
    <property type="entry name" value="4Fe4S_Fe-S-bd"/>
</dbReference>
<evidence type="ECO:0000313" key="11">
    <source>
        <dbReference type="Proteomes" id="UP000064844"/>
    </source>
</evidence>
<dbReference type="PROSITE" id="PS00198">
    <property type="entry name" value="4FE4S_FER_1"/>
    <property type="match status" value="1"/>
</dbReference>
<dbReference type="InterPro" id="IPR013542">
    <property type="entry name" value="QueG_DUF1730"/>
</dbReference>
<evidence type="ECO:0000256" key="8">
    <source>
        <dbReference type="ARBA" id="ARBA00023014"/>
    </source>
</evidence>
<dbReference type="STRING" id="1297617.IB211_00227c"/>
<dbReference type="eggNOG" id="COG1600">
    <property type="taxonomic scope" value="Bacteria"/>
</dbReference>
<evidence type="ECO:0000256" key="1">
    <source>
        <dbReference type="ARBA" id="ARBA00022485"/>
    </source>
</evidence>
<evidence type="ECO:0000256" key="2">
    <source>
        <dbReference type="ARBA" id="ARBA00022490"/>
    </source>
</evidence>
<evidence type="ECO:0000313" key="10">
    <source>
        <dbReference type="EMBL" id="ALP92623.1"/>
    </source>
</evidence>
<dbReference type="Pfam" id="PF13484">
    <property type="entry name" value="Fer4_16"/>
    <property type="match status" value="1"/>
</dbReference>
<evidence type="ECO:0000256" key="3">
    <source>
        <dbReference type="ARBA" id="ARBA00022694"/>
    </source>
</evidence>
<protein>
    <submittedName>
        <fullName evidence="10">Epoxyqueuosine (OQ) reductase QueG</fullName>
    </submittedName>
</protein>